<sequence length="429" mass="44261">MTLSTSTGRVDDPDAQPARVDGSTTPADHFELYGLDYRCSASGAVASFNDPARAAESLASGEHSAIVGALAFDTEAPSALTAPAHIRFDVPTSSRAAAVANIPVPNIPVPNAVGSTNAPGPVAEARVVAAEPLREEHRDRVAAAVAVLADSTNPLAKVVLARKLLLDTSPRLTPESFMAALAALNPHSGIFRTELTPAGDAHHGRHLVGASPEVLIRRRGRQVSAHPLAGSTPRHHDPIVDAERAATLNSSAKDLGEHRFVVDALRSALAPLCTRLDVPDAPSIVGTSSMWHLGTPIVGELADPSTTALDLAIAVHPTPAVCGTPTAAAREYILATEGDRGFYGGAVGWCVGNLSTDERSGALRGADGITPGDGEWLVAIRCAEIDSRTGTLATWAGGGIVADSDPDAEVAETTAKLRTVLRALGADEI</sequence>
<dbReference type="InterPro" id="IPR015890">
    <property type="entry name" value="Chorismate_C"/>
</dbReference>
<evidence type="ECO:0000259" key="2">
    <source>
        <dbReference type="Pfam" id="PF00425"/>
    </source>
</evidence>
<dbReference type="PANTHER" id="PTHR42839:SF2">
    <property type="entry name" value="ISOCHORISMATE SYNTHASE ENTC"/>
    <property type="match status" value="1"/>
</dbReference>
<dbReference type="EMBL" id="LDTZ01000013">
    <property type="protein sequence ID" value="KNA93260.1"/>
    <property type="molecule type" value="Genomic_DNA"/>
</dbReference>
<evidence type="ECO:0000313" key="3">
    <source>
        <dbReference type="EMBL" id="KNA93260.1"/>
    </source>
</evidence>
<dbReference type="RefSeq" id="WP_049697347.1">
    <property type="nucleotide sequence ID" value="NZ_JAQDQF010000001.1"/>
</dbReference>
<dbReference type="SUPFAM" id="SSF56322">
    <property type="entry name" value="ADC synthase"/>
    <property type="match status" value="1"/>
</dbReference>
<dbReference type="Pfam" id="PF00425">
    <property type="entry name" value="Chorismate_bind"/>
    <property type="match status" value="1"/>
</dbReference>
<dbReference type="PANTHER" id="PTHR42839">
    <property type="entry name" value="ISOCHORISMATE SYNTHASE ENTC"/>
    <property type="match status" value="1"/>
</dbReference>
<gene>
    <name evidence="3" type="ORF">ABW18_02280</name>
</gene>
<dbReference type="InterPro" id="IPR005801">
    <property type="entry name" value="ADC_synthase"/>
</dbReference>
<accession>A0ABR5II61</accession>
<name>A0ABR5II61_9ACTN</name>
<keyword evidence="4" id="KW-1185">Reference proteome</keyword>
<evidence type="ECO:0000256" key="1">
    <source>
        <dbReference type="SAM" id="MobiDB-lite"/>
    </source>
</evidence>
<evidence type="ECO:0000313" key="4">
    <source>
        <dbReference type="Proteomes" id="UP000037247"/>
    </source>
</evidence>
<dbReference type="Gene3D" id="3.60.120.10">
    <property type="entry name" value="Anthranilate synthase"/>
    <property type="match status" value="1"/>
</dbReference>
<protein>
    <submittedName>
        <fullName evidence="3">Isochorismate synthase</fullName>
    </submittedName>
</protein>
<proteinExistence type="predicted"/>
<dbReference type="Proteomes" id="UP000037247">
    <property type="component" value="Unassembled WGS sequence"/>
</dbReference>
<feature type="domain" description="Chorismate-utilising enzyme C-terminal" evidence="2">
    <location>
        <begin position="135"/>
        <end position="416"/>
    </location>
</feature>
<organism evidence="3 4">
    <name type="scientific">Gordonia jacobaea</name>
    <dbReference type="NCBI Taxonomy" id="122202"/>
    <lineage>
        <taxon>Bacteria</taxon>
        <taxon>Bacillati</taxon>
        <taxon>Actinomycetota</taxon>
        <taxon>Actinomycetes</taxon>
        <taxon>Mycobacteriales</taxon>
        <taxon>Gordoniaceae</taxon>
        <taxon>Gordonia</taxon>
    </lineage>
</organism>
<comment type="caution">
    <text evidence="3">The sequence shown here is derived from an EMBL/GenBank/DDBJ whole genome shotgun (WGS) entry which is preliminary data.</text>
</comment>
<reference evidence="3 4" key="1">
    <citation type="submission" date="2015-05" db="EMBL/GenBank/DDBJ databases">
        <title>Draft genome sequence of the bacterium Gordonia jacobaea a new member of the Gordonia genus.</title>
        <authorList>
            <person name="Jimenez-Galisteo G."/>
            <person name="Dominguez A."/>
            <person name="Munoz E."/>
            <person name="Vinas M."/>
        </authorList>
    </citation>
    <scope>NUCLEOTIDE SEQUENCE [LARGE SCALE GENOMIC DNA]</scope>
    <source>
        <strain evidence="4">mv1</strain>
    </source>
</reference>
<feature type="region of interest" description="Disordered" evidence="1">
    <location>
        <begin position="1"/>
        <end position="25"/>
    </location>
</feature>